<comment type="caution">
    <text evidence="8">The sequence shown here is derived from an EMBL/GenBank/DDBJ whole genome shotgun (WGS) entry which is preliminary data.</text>
</comment>
<dbReference type="PROSITE" id="PS50011">
    <property type="entry name" value="PROTEIN_KINASE_DOM"/>
    <property type="match status" value="1"/>
</dbReference>
<dbReference type="Pfam" id="PF00069">
    <property type="entry name" value="Pkinase"/>
    <property type="match status" value="1"/>
</dbReference>
<keyword evidence="1" id="KW-0723">Serine/threonine-protein kinase</keyword>
<keyword evidence="2" id="KW-0808">Transferase</keyword>
<keyword evidence="5" id="KW-0067">ATP-binding</keyword>
<dbReference type="InterPro" id="IPR045272">
    <property type="entry name" value="ANXUR1/2-like"/>
</dbReference>
<feature type="region of interest" description="Disordered" evidence="6">
    <location>
        <begin position="564"/>
        <end position="587"/>
    </location>
</feature>
<keyword evidence="3" id="KW-0547">Nucleotide-binding</keyword>
<evidence type="ECO:0000313" key="9">
    <source>
        <dbReference type="Proteomes" id="UP000245207"/>
    </source>
</evidence>
<dbReference type="GO" id="GO:0004714">
    <property type="term" value="F:transmembrane receptor protein tyrosine kinase activity"/>
    <property type="evidence" value="ECO:0007669"/>
    <property type="project" value="InterPro"/>
</dbReference>
<gene>
    <name evidence="8" type="ORF">CTI12_AA156930</name>
</gene>
<organism evidence="8 9">
    <name type="scientific">Artemisia annua</name>
    <name type="common">Sweet wormwood</name>
    <dbReference type="NCBI Taxonomy" id="35608"/>
    <lineage>
        <taxon>Eukaryota</taxon>
        <taxon>Viridiplantae</taxon>
        <taxon>Streptophyta</taxon>
        <taxon>Embryophyta</taxon>
        <taxon>Tracheophyta</taxon>
        <taxon>Spermatophyta</taxon>
        <taxon>Magnoliopsida</taxon>
        <taxon>eudicotyledons</taxon>
        <taxon>Gunneridae</taxon>
        <taxon>Pentapetalae</taxon>
        <taxon>asterids</taxon>
        <taxon>campanulids</taxon>
        <taxon>Asterales</taxon>
        <taxon>Asteraceae</taxon>
        <taxon>Asteroideae</taxon>
        <taxon>Anthemideae</taxon>
        <taxon>Artemisiinae</taxon>
        <taxon>Artemisia</taxon>
    </lineage>
</organism>
<sequence length="927" mass="106432">MANTITDFAHLKIPLEDVVKATNNFDHKNVIGEGDFGKVYKGQLLRNQELINISARRLDRQNRQGHVEFWTEISALSNLKHPNIVSLIGFCDEKDEKIIINEYNAKGSLFMYLSDPTFTWKQRLTVCSDIASAIFHIHENEEQSYYVIHCNINSSTILLDHNWEPKLSGFEYSIKHPHDRKNKVFLCEAIRTAGYMDPAIEKTGGVTHKTDIYTFGVVMFEILCGRKAFIPNENNEFLAPLAKVHYENKTLKDIIDTDLWNGMTQFTYNSESFSAFAEAAYSCLEEERAARPDAFSLYFDLDQAYYQNHDPKPVVDEDMLEMVPAMHREKEKSGDTLEIISAYYSEKLNYFNKNTTILIIHHLHVYALTNCNKNTISRRPKGYKHIDNTKPVTAKSMWELLDWNNEWLYNRLEDTNFDHHLEAAASYADLRANVETFVQKATETKDLTEQGVKDVQTAIEKLGTDQGTQLSSVLKAFQDLQTEFKDDPVLVFKLLEFMDSHKATSKALSELPTLFNWTLREDPQAQPPQQKSSLRLYLYKASCLYPQLPQHWSFTNPIHTEATTTTTEVPEPTTTAEVPEPSVNTVQPADKGKAIMTTDVSLPKLVNAPKEVRPDPDAPVLIEIILHNGKVFRGTNEQVTEVMEREDRIKAELLSKPVIAEVAKEVIRETDQSIKGEQFLQLQADMIKEANQKAKLITERKKRNYERYVWMMTKSKGEGPITDILIYPFKKGEPFGATVQRGPRVNEVYTPFKLSDFGIKEWVMMGPILKKKKNKCIPELLGNLTKKYQELERVAKSLGIDHQKALDSQGLVIPTHTQETEDFIAPLHCNRTPPVGVRFVPNKVIKEPEYGIFIIDELKEKAFQRVSDIHLVDTTTLLAYKMMALQFRSRENEEFMLLMDKMMNERPDKDILLTKKAKLELIGIKEV</sequence>
<keyword evidence="8" id="KW-0430">Lectin</keyword>
<evidence type="ECO:0000313" key="8">
    <source>
        <dbReference type="EMBL" id="PWA84580.1"/>
    </source>
</evidence>
<evidence type="ECO:0000256" key="1">
    <source>
        <dbReference type="ARBA" id="ARBA00022527"/>
    </source>
</evidence>
<dbReference type="InterPro" id="IPR000719">
    <property type="entry name" value="Prot_kinase_dom"/>
</dbReference>
<feature type="compositionally biased region" description="Low complexity" evidence="6">
    <location>
        <begin position="564"/>
        <end position="581"/>
    </location>
</feature>
<dbReference type="GO" id="GO:0005886">
    <property type="term" value="C:plasma membrane"/>
    <property type="evidence" value="ECO:0007669"/>
    <property type="project" value="TreeGrafter"/>
</dbReference>
<dbReference type="FunFam" id="3.30.200.20:FF:000039">
    <property type="entry name" value="receptor-like protein kinase FERONIA"/>
    <property type="match status" value="1"/>
</dbReference>
<keyword evidence="4" id="KW-0418">Kinase</keyword>
<dbReference type="SUPFAM" id="SSF56112">
    <property type="entry name" value="Protein kinase-like (PK-like)"/>
    <property type="match status" value="1"/>
</dbReference>
<evidence type="ECO:0000256" key="5">
    <source>
        <dbReference type="ARBA" id="ARBA00022840"/>
    </source>
</evidence>
<feature type="domain" description="Protein kinase" evidence="7">
    <location>
        <begin position="25"/>
        <end position="306"/>
    </location>
</feature>
<keyword evidence="9" id="KW-1185">Reference proteome</keyword>
<dbReference type="InterPro" id="IPR011009">
    <property type="entry name" value="Kinase-like_dom_sf"/>
</dbReference>
<dbReference type="GO" id="GO:0009506">
    <property type="term" value="C:plasmodesma"/>
    <property type="evidence" value="ECO:0007669"/>
    <property type="project" value="TreeGrafter"/>
</dbReference>
<dbReference type="AlphaFoldDB" id="A0A2U1PFR3"/>
<dbReference type="GO" id="GO:0030246">
    <property type="term" value="F:carbohydrate binding"/>
    <property type="evidence" value="ECO:0007669"/>
    <property type="project" value="UniProtKB-KW"/>
</dbReference>
<evidence type="ECO:0000256" key="6">
    <source>
        <dbReference type="SAM" id="MobiDB-lite"/>
    </source>
</evidence>
<dbReference type="Proteomes" id="UP000245207">
    <property type="component" value="Unassembled WGS sequence"/>
</dbReference>
<evidence type="ECO:0000259" key="7">
    <source>
        <dbReference type="PROSITE" id="PS50011"/>
    </source>
</evidence>
<name>A0A2U1PFR3_ARTAN</name>
<dbReference type="Gene3D" id="3.30.200.20">
    <property type="entry name" value="Phosphorylase Kinase, domain 1"/>
    <property type="match status" value="1"/>
</dbReference>
<accession>A0A2U1PFR3</accession>
<dbReference type="PANTHER" id="PTHR27003">
    <property type="entry name" value="OS07G0166700 PROTEIN"/>
    <property type="match status" value="1"/>
</dbReference>
<evidence type="ECO:0000256" key="3">
    <source>
        <dbReference type="ARBA" id="ARBA00022741"/>
    </source>
</evidence>
<evidence type="ECO:0000256" key="2">
    <source>
        <dbReference type="ARBA" id="ARBA00022679"/>
    </source>
</evidence>
<dbReference type="STRING" id="35608.A0A2U1PFR3"/>
<evidence type="ECO:0000256" key="4">
    <source>
        <dbReference type="ARBA" id="ARBA00022777"/>
    </source>
</evidence>
<dbReference type="Gene3D" id="1.10.510.10">
    <property type="entry name" value="Transferase(Phosphotransferase) domain 1"/>
    <property type="match status" value="1"/>
</dbReference>
<protein>
    <submittedName>
        <fullName evidence="8">Concanavalin A-like lectin/glucanase domain-containing protein</fullName>
    </submittedName>
</protein>
<dbReference type="GO" id="GO:0005524">
    <property type="term" value="F:ATP binding"/>
    <property type="evidence" value="ECO:0007669"/>
    <property type="project" value="UniProtKB-KW"/>
</dbReference>
<proteinExistence type="predicted"/>
<reference evidence="8 9" key="1">
    <citation type="journal article" date="2018" name="Mol. Plant">
        <title>The genome of Artemisia annua provides insight into the evolution of Asteraceae family and artemisinin biosynthesis.</title>
        <authorList>
            <person name="Shen Q."/>
            <person name="Zhang L."/>
            <person name="Liao Z."/>
            <person name="Wang S."/>
            <person name="Yan T."/>
            <person name="Shi P."/>
            <person name="Liu M."/>
            <person name="Fu X."/>
            <person name="Pan Q."/>
            <person name="Wang Y."/>
            <person name="Lv Z."/>
            <person name="Lu X."/>
            <person name="Zhang F."/>
            <person name="Jiang W."/>
            <person name="Ma Y."/>
            <person name="Chen M."/>
            <person name="Hao X."/>
            <person name="Li L."/>
            <person name="Tang Y."/>
            <person name="Lv G."/>
            <person name="Zhou Y."/>
            <person name="Sun X."/>
            <person name="Brodelius P.E."/>
            <person name="Rose J.K.C."/>
            <person name="Tang K."/>
        </authorList>
    </citation>
    <scope>NUCLEOTIDE SEQUENCE [LARGE SCALE GENOMIC DNA]</scope>
    <source>
        <strain evidence="9">cv. Huhao1</strain>
        <tissue evidence="8">Leaf</tissue>
    </source>
</reference>
<dbReference type="EMBL" id="PKPP01001213">
    <property type="protein sequence ID" value="PWA84580.1"/>
    <property type="molecule type" value="Genomic_DNA"/>
</dbReference>
<dbReference type="PANTHER" id="PTHR27003:SF383">
    <property type="entry name" value="TYROSINE-PROTEIN KINASE, NON-RECEPTOR JAK_TYK2-RELATED"/>
    <property type="match status" value="1"/>
</dbReference>
<dbReference type="GO" id="GO:0004674">
    <property type="term" value="F:protein serine/threonine kinase activity"/>
    <property type="evidence" value="ECO:0007669"/>
    <property type="project" value="UniProtKB-KW"/>
</dbReference>